<evidence type="ECO:0000259" key="13">
    <source>
        <dbReference type="PROSITE" id="PS51192"/>
    </source>
</evidence>
<comment type="caution">
    <text evidence="14">The sequence shown here is derived from an EMBL/GenBank/DDBJ whole genome shotgun (WGS) entry which is preliminary data.</text>
</comment>
<dbReference type="InterPro" id="IPR034083">
    <property type="entry name" value="R3H_DEXH_helicase"/>
</dbReference>
<dbReference type="Gene3D" id="1.25.40.20">
    <property type="entry name" value="Ankyrin repeat-containing domain"/>
    <property type="match status" value="1"/>
</dbReference>
<dbReference type="InterPro" id="IPR036770">
    <property type="entry name" value="Ankyrin_rpt-contain_sf"/>
</dbReference>
<evidence type="ECO:0000256" key="4">
    <source>
        <dbReference type="ARBA" id="ARBA00022801"/>
    </source>
</evidence>
<feature type="domain" description="Helicase ATP-binding" evidence="13">
    <location>
        <begin position="235"/>
        <end position="401"/>
    </location>
</feature>
<evidence type="ECO:0000256" key="11">
    <source>
        <dbReference type="SAM" id="MobiDB-lite"/>
    </source>
</evidence>
<evidence type="ECO:0000256" key="3">
    <source>
        <dbReference type="ARBA" id="ARBA00022741"/>
    </source>
</evidence>
<dbReference type="GO" id="GO:0016787">
    <property type="term" value="F:hydrolase activity"/>
    <property type="evidence" value="ECO:0007669"/>
    <property type="project" value="UniProtKB-KW"/>
</dbReference>
<dbReference type="SUPFAM" id="SSF52540">
    <property type="entry name" value="P-loop containing nucleoside triphosphate hydrolases"/>
    <property type="match status" value="1"/>
</dbReference>
<dbReference type="PANTHER" id="PTHR18934:SF213">
    <property type="entry name" value="3'-5' RNA HELICASE YTHDC2"/>
    <property type="match status" value="1"/>
</dbReference>
<dbReference type="InterPro" id="IPR001374">
    <property type="entry name" value="R3H_dom"/>
</dbReference>
<evidence type="ECO:0008006" key="16">
    <source>
        <dbReference type="Google" id="ProtNLM"/>
    </source>
</evidence>
<comment type="catalytic activity">
    <reaction evidence="9">
        <text>ATP + H2O = ADP + phosphate + H(+)</text>
        <dbReference type="Rhea" id="RHEA:13065"/>
        <dbReference type="ChEBI" id="CHEBI:15377"/>
        <dbReference type="ChEBI" id="CHEBI:15378"/>
        <dbReference type="ChEBI" id="CHEBI:30616"/>
        <dbReference type="ChEBI" id="CHEBI:43474"/>
        <dbReference type="ChEBI" id="CHEBI:456216"/>
        <dbReference type="EC" id="3.6.4.13"/>
    </reaction>
</comment>
<dbReference type="SMART" id="SM00393">
    <property type="entry name" value="R3H"/>
    <property type="match status" value="1"/>
</dbReference>
<dbReference type="GO" id="GO:0003723">
    <property type="term" value="F:RNA binding"/>
    <property type="evidence" value="ECO:0007669"/>
    <property type="project" value="UniProtKB-KW"/>
</dbReference>
<dbReference type="SMART" id="SM00487">
    <property type="entry name" value="DEXDc"/>
    <property type="match status" value="1"/>
</dbReference>
<dbReference type="InterPro" id="IPR002110">
    <property type="entry name" value="Ankyrin_rpt"/>
</dbReference>
<dbReference type="Gene3D" id="3.40.50.300">
    <property type="entry name" value="P-loop containing nucleotide triphosphate hydrolases"/>
    <property type="match status" value="1"/>
</dbReference>
<keyword evidence="5" id="KW-0347">Helicase</keyword>
<dbReference type="SUPFAM" id="SSF48403">
    <property type="entry name" value="Ankyrin repeat"/>
    <property type="match status" value="1"/>
</dbReference>
<evidence type="ECO:0000256" key="10">
    <source>
        <dbReference type="PROSITE-ProRule" id="PRU00023"/>
    </source>
</evidence>
<feature type="compositionally biased region" description="Polar residues" evidence="11">
    <location>
        <begin position="8"/>
        <end position="23"/>
    </location>
</feature>
<evidence type="ECO:0000259" key="12">
    <source>
        <dbReference type="PROSITE" id="PS51061"/>
    </source>
</evidence>
<gene>
    <name evidence="14" type="ORF">NP493_355g01027</name>
</gene>
<dbReference type="GO" id="GO:0005634">
    <property type="term" value="C:nucleus"/>
    <property type="evidence" value="ECO:0007669"/>
    <property type="project" value="UniProtKB-SubCell"/>
</dbReference>
<dbReference type="PROSITE" id="PS51192">
    <property type="entry name" value="HELICASE_ATP_BIND_1"/>
    <property type="match status" value="1"/>
</dbReference>
<feature type="compositionally biased region" description="Low complexity" evidence="11">
    <location>
        <begin position="45"/>
        <end position="64"/>
    </location>
</feature>
<dbReference type="PROSITE" id="PS50297">
    <property type="entry name" value="ANK_REP_REGION"/>
    <property type="match status" value="1"/>
</dbReference>
<evidence type="ECO:0000256" key="2">
    <source>
        <dbReference type="ARBA" id="ARBA00008792"/>
    </source>
</evidence>
<dbReference type="CDD" id="cd06007">
    <property type="entry name" value="R3H_DEXH_helicase"/>
    <property type="match status" value="1"/>
</dbReference>
<dbReference type="InterPro" id="IPR011545">
    <property type="entry name" value="DEAD/DEAH_box_helicase_dom"/>
</dbReference>
<feature type="compositionally biased region" description="Polar residues" evidence="11">
    <location>
        <begin position="33"/>
        <end position="44"/>
    </location>
</feature>
<evidence type="ECO:0000256" key="6">
    <source>
        <dbReference type="ARBA" id="ARBA00022840"/>
    </source>
</evidence>
<keyword evidence="10" id="KW-0040">ANK repeat</keyword>
<dbReference type="PANTHER" id="PTHR18934">
    <property type="entry name" value="ATP-DEPENDENT RNA HELICASE"/>
    <property type="match status" value="1"/>
</dbReference>
<keyword evidence="15" id="KW-1185">Reference proteome</keyword>
<dbReference type="FunFam" id="3.40.50.300:FF:000284">
    <property type="entry name" value="probable ATP-dependent RNA helicase YTHDC2"/>
    <property type="match status" value="1"/>
</dbReference>
<feature type="domain" description="R3H" evidence="12">
    <location>
        <begin position="75"/>
        <end position="139"/>
    </location>
</feature>
<evidence type="ECO:0000256" key="5">
    <source>
        <dbReference type="ARBA" id="ARBA00022806"/>
    </source>
</evidence>
<comment type="similarity">
    <text evidence="2">Belongs to the DEAD box helicase family. DEAH subfamily.</text>
</comment>
<dbReference type="PROSITE" id="PS50088">
    <property type="entry name" value="ANK_REPEAT"/>
    <property type="match status" value="1"/>
</dbReference>
<evidence type="ECO:0000256" key="1">
    <source>
        <dbReference type="ARBA" id="ARBA00004123"/>
    </source>
</evidence>
<evidence type="ECO:0000256" key="9">
    <source>
        <dbReference type="ARBA" id="ARBA00047984"/>
    </source>
</evidence>
<keyword evidence="7" id="KW-0694">RNA-binding</keyword>
<organism evidence="14 15">
    <name type="scientific">Ridgeia piscesae</name>
    <name type="common">Tubeworm</name>
    <dbReference type="NCBI Taxonomy" id="27915"/>
    <lineage>
        <taxon>Eukaryota</taxon>
        <taxon>Metazoa</taxon>
        <taxon>Spiralia</taxon>
        <taxon>Lophotrochozoa</taxon>
        <taxon>Annelida</taxon>
        <taxon>Polychaeta</taxon>
        <taxon>Sedentaria</taxon>
        <taxon>Canalipalpata</taxon>
        <taxon>Sabellida</taxon>
        <taxon>Siboglinidae</taxon>
        <taxon>Ridgeia</taxon>
    </lineage>
</organism>
<keyword evidence="6" id="KW-0067">ATP-binding</keyword>
<feature type="repeat" description="ANK" evidence="10">
    <location>
        <begin position="546"/>
        <end position="578"/>
    </location>
</feature>
<dbReference type="Gene3D" id="3.30.1370.50">
    <property type="entry name" value="R3H-like domain"/>
    <property type="match status" value="1"/>
</dbReference>
<dbReference type="Pfam" id="PF00270">
    <property type="entry name" value="DEAD"/>
    <property type="match status" value="1"/>
</dbReference>
<dbReference type="SMART" id="SM00248">
    <property type="entry name" value="ANK"/>
    <property type="match status" value="2"/>
</dbReference>
<dbReference type="GO" id="GO:0003724">
    <property type="term" value="F:RNA helicase activity"/>
    <property type="evidence" value="ECO:0007669"/>
    <property type="project" value="UniProtKB-EC"/>
</dbReference>
<feature type="compositionally biased region" description="Basic and acidic residues" evidence="11">
    <location>
        <begin position="172"/>
        <end position="195"/>
    </location>
</feature>
<dbReference type="Pfam" id="PF12796">
    <property type="entry name" value="Ank_2"/>
    <property type="match status" value="1"/>
</dbReference>
<dbReference type="AlphaFoldDB" id="A0AAD9L3T4"/>
<dbReference type="SUPFAM" id="SSF82708">
    <property type="entry name" value="R3H domain"/>
    <property type="match status" value="1"/>
</dbReference>
<keyword evidence="4" id="KW-0378">Hydrolase</keyword>
<evidence type="ECO:0000313" key="14">
    <source>
        <dbReference type="EMBL" id="KAK2182376.1"/>
    </source>
</evidence>
<keyword evidence="8" id="KW-0539">Nucleus</keyword>
<evidence type="ECO:0000256" key="7">
    <source>
        <dbReference type="ARBA" id="ARBA00022884"/>
    </source>
</evidence>
<dbReference type="InterPro" id="IPR014001">
    <property type="entry name" value="Helicase_ATP-bd"/>
</dbReference>
<reference evidence="14" key="1">
    <citation type="journal article" date="2023" name="Mol. Biol. Evol.">
        <title>Third-Generation Sequencing Reveals the Adaptive Role of the Epigenome in Three Deep-Sea Polychaetes.</title>
        <authorList>
            <person name="Perez M."/>
            <person name="Aroh O."/>
            <person name="Sun Y."/>
            <person name="Lan Y."/>
            <person name="Juniper S.K."/>
            <person name="Young C.R."/>
            <person name="Angers B."/>
            <person name="Qian P.Y."/>
        </authorList>
    </citation>
    <scope>NUCLEOTIDE SEQUENCE</scope>
    <source>
        <strain evidence="14">R07B-5</strain>
    </source>
</reference>
<keyword evidence="3" id="KW-0547">Nucleotide-binding</keyword>
<feature type="compositionally biased region" description="Polar residues" evidence="11">
    <location>
        <begin position="196"/>
        <end position="206"/>
    </location>
</feature>
<dbReference type="InterPro" id="IPR027417">
    <property type="entry name" value="P-loop_NTPase"/>
</dbReference>
<dbReference type="Proteomes" id="UP001209878">
    <property type="component" value="Unassembled WGS sequence"/>
</dbReference>
<feature type="region of interest" description="Disordered" evidence="11">
    <location>
        <begin position="1"/>
        <end position="65"/>
    </location>
</feature>
<sequence length="686" mass="76917">MAARGSRGNMSRHSPAMNKQSVDPTMPFMRIGMNQSPASDSPRPSSVGSTHSNQSSSSLSNKPWSKGRNDICVGEELKIAVDIAMERFRLSEEQKDLEFPSSLTSTERAYIHRLCQMFGLKSKSKGKGANRYLTISKKDGVHTMHSTAIFHLVRNSRHQIVTLLQRFPITNKERQDLQPRTDRGQYSDGMGRELNRTTTGRLNNGVPQVPPPCGASDLSAFRLSLPVAQMKEVIVKAINDNRVVLVSGETGSGKTTQVPQMILDDCEIQGRPCRIFCTQPRRLAALSVAERVAAERGEKIGQTVGYQIRLESRVSPKTLLTFCTNGVLLRTLMGSDNALAMVTHVIVDEVHERDRFNDFLLIALRDILPKYKGLKLILMSAALNVQLFSAYFNNCPIISVPGKLFDVQELFLEDVLKYTGYTNKDMEKYKKELGHVALQQKQLDDWCKRDMSSPAVELASESGHSCEYDHRSSGLMVDERAVELGQEKEDLEPWLVKEMDQLVSDVWLTGSEDIFSQIFHLITSENISGQYSEDLVRSVDYMHSETGATPLMVAAGRGFFTIVEQLIGLGADVNLLASNDWTALDWAKNFERNDVIELLEAYISVSESVKHDESQLMKQAQTLSAEDRDLLRAYHHSFDDEKVDIELVLCLIYKIHSGTQEDAELQGQTLGKLGHSVLFQFTQLYD</sequence>
<dbReference type="GO" id="GO:0003677">
    <property type="term" value="F:DNA binding"/>
    <property type="evidence" value="ECO:0007669"/>
    <property type="project" value="UniProtKB-ARBA"/>
</dbReference>
<accession>A0AAD9L3T4</accession>
<dbReference type="PROSITE" id="PS51061">
    <property type="entry name" value="R3H"/>
    <property type="match status" value="1"/>
</dbReference>
<dbReference type="EMBL" id="JAODUO010000356">
    <property type="protein sequence ID" value="KAK2182376.1"/>
    <property type="molecule type" value="Genomic_DNA"/>
</dbReference>
<dbReference type="FunFam" id="3.30.1370.50:FF:000002">
    <property type="entry name" value="Immunoglobulin mu DNA-binding protein 2"/>
    <property type="match status" value="1"/>
</dbReference>
<name>A0AAD9L3T4_RIDPI</name>
<dbReference type="GO" id="GO:0005524">
    <property type="term" value="F:ATP binding"/>
    <property type="evidence" value="ECO:0007669"/>
    <property type="project" value="UniProtKB-KW"/>
</dbReference>
<comment type="subcellular location">
    <subcellularLocation>
        <location evidence="1">Nucleus</location>
    </subcellularLocation>
</comment>
<dbReference type="InterPro" id="IPR036867">
    <property type="entry name" value="R3H_dom_sf"/>
</dbReference>
<feature type="region of interest" description="Disordered" evidence="11">
    <location>
        <begin position="172"/>
        <end position="208"/>
    </location>
</feature>
<dbReference type="Pfam" id="PF01424">
    <property type="entry name" value="R3H"/>
    <property type="match status" value="1"/>
</dbReference>
<protein>
    <recommendedName>
        <fullName evidence="16">RNA helicase</fullName>
    </recommendedName>
</protein>
<evidence type="ECO:0000313" key="15">
    <source>
        <dbReference type="Proteomes" id="UP001209878"/>
    </source>
</evidence>
<proteinExistence type="inferred from homology"/>
<evidence type="ECO:0000256" key="8">
    <source>
        <dbReference type="ARBA" id="ARBA00023242"/>
    </source>
</evidence>